<proteinExistence type="predicted"/>
<dbReference type="GO" id="GO:0000407">
    <property type="term" value="C:phagophore assembly site"/>
    <property type="evidence" value="ECO:0007669"/>
    <property type="project" value="TreeGrafter"/>
</dbReference>
<evidence type="ECO:0000256" key="4">
    <source>
        <dbReference type="ARBA" id="ARBA00022840"/>
    </source>
</evidence>
<keyword evidence="8" id="KW-0723">Serine/threonine-protein kinase</keyword>
<dbReference type="GO" id="GO:0016020">
    <property type="term" value="C:membrane"/>
    <property type="evidence" value="ECO:0007669"/>
    <property type="project" value="TreeGrafter"/>
</dbReference>
<dbReference type="SUPFAM" id="SSF56112">
    <property type="entry name" value="Protein kinase-like (PK-like)"/>
    <property type="match status" value="1"/>
</dbReference>
<evidence type="ECO:0000256" key="2">
    <source>
        <dbReference type="ARBA" id="ARBA00022741"/>
    </source>
</evidence>
<evidence type="ECO:0000256" key="5">
    <source>
        <dbReference type="PROSITE-ProRule" id="PRU10141"/>
    </source>
</evidence>
<dbReference type="Gene3D" id="1.10.510.10">
    <property type="entry name" value="Transferase(Phosphotransferase) domain 1"/>
    <property type="match status" value="1"/>
</dbReference>
<keyword evidence="4 5" id="KW-0067">ATP-binding</keyword>
<keyword evidence="6" id="KW-0472">Membrane</keyword>
<dbReference type="InterPro" id="IPR008266">
    <property type="entry name" value="Tyr_kinase_AS"/>
</dbReference>
<dbReference type="EMBL" id="DWUY01000044">
    <property type="protein sequence ID" value="HJD27764.1"/>
    <property type="molecule type" value="Genomic_DNA"/>
</dbReference>
<evidence type="ECO:0000256" key="6">
    <source>
        <dbReference type="SAM" id="Phobius"/>
    </source>
</evidence>
<evidence type="ECO:0000256" key="3">
    <source>
        <dbReference type="ARBA" id="ARBA00022777"/>
    </source>
</evidence>
<dbReference type="AlphaFoldDB" id="A0A9D2TWK9"/>
<keyword evidence="1" id="KW-0808">Transferase</keyword>
<name>A0A9D2TWK9_9FIRM</name>
<dbReference type="CDD" id="cd14014">
    <property type="entry name" value="STKc_PknB_like"/>
    <property type="match status" value="1"/>
</dbReference>
<dbReference type="PROSITE" id="PS00107">
    <property type="entry name" value="PROTEIN_KINASE_ATP"/>
    <property type="match status" value="1"/>
</dbReference>
<dbReference type="PROSITE" id="PS00109">
    <property type="entry name" value="PROTEIN_KINASE_TYR"/>
    <property type="match status" value="1"/>
</dbReference>
<reference evidence="8" key="2">
    <citation type="submission" date="2021-04" db="EMBL/GenBank/DDBJ databases">
        <authorList>
            <person name="Gilroy R."/>
        </authorList>
    </citation>
    <scope>NUCLEOTIDE SEQUENCE</scope>
    <source>
        <strain evidence="8">ChiBcec6-4105</strain>
    </source>
</reference>
<dbReference type="GO" id="GO:0005524">
    <property type="term" value="F:ATP binding"/>
    <property type="evidence" value="ECO:0007669"/>
    <property type="project" value="UniProtKB-UniRule"/>
</dbReference>
<dbReference type="Pfam" id="PF00069">
    <property type="entry name" value="Pkinase"/>
    <property type="match status" value="1"/>
</dbReference>
<evidence type="ECO:0000259" key="7">
    <source>
        <dbReference type="PROSITE" id="PS50011"/>
    </source>
</evidence>
<dbReference type="GO" id="GO:0005776">
    <property type="term" value="C:autophagosome"/>
    <property type="evidence" value="ECO:0007669"/>
    <property type="project" value="TreeGrafter"/>
</dbReference>
<keyword evidence="6" id="KW-1133">Transmembrane helix</keyword>
<comment type="caution">
    <text evidence="8">The sequence shown here is derived from an EMBL/GenBank/DDBJ whole genome shotgun (WGS) entry which is preliminary data.</text>
</comment>
<evidence type="ECO:0000313" key="9">
    <source>
        <dbReference type="Proteomes" id="UP000823892"/>
    </source>
</evidence>
<dbReference type="InterPro" id="IPR045269">
    <property type="entry name" value="Atg1-like"/>
</dbReference>
<evidence type="ECO:0000256" key="1">
    <source>
        <dbReference type="ARBA" id="ARBA00022679"/>
    </source>
</evidence>
<keyword evidence="6" id="KW-0812">Transmembrane</keyword>
<dbReference type="PANTHER" id="PTHR24348:SF22">
    <property type="entry name" value="NON-SPECIFIC SERINE_THREONINE PROTEIN KINASE"/>
    <property type="match status" value="1"/>
</dbReference>
<dbReference type="GO" id="GO:0004674">
    <property type="term" value="F:protein serine/threonine kinase activity"/>
    <property type="evidence" value="ECO:0007669"/>
    <property type="project" value="UniProtKB-KW"/>
</dbReference>
<protein>
    <submittedName>
        <fullName evidence="8">Serine/threonine protein kinase</fullName>
    </submittedName>
</protein>
<evidence type="ECO:0000313" key="8">
    <source>
        <dbReference type="EMBL" id="HJD27764.1"/>
    </source>
</evidence>
<feature type="domain" description="Protein kinase" evidence="7">
    <location>
        <begin position="47"/>
        <end position="288"/>
    </location>
</feature>
<feature type="binding site" evidence="5">
    <location>
        <position position="76"/>
    </location>
    <ligand>
        <name>ATP</name>
        <dbReference type="ChEBI" id="CHEBI:30616"/>
    </ligand>
</feature>
<dbReference type="InterPro" id="IPR017441">
    <property type="entry name" value="Protein_kinase_ATP_BS"/>
</dbReference>
<sequence>MEKKRCIFCMSEMSEEEESCPVCKRKPWQYQWNPKWLRPYAVLKKRYLFGIALGEGAFAVTYLAYDKKENIPVAIKAYYRNESGREAELLQKAESIPGVVKKKEFFGDADTSYLVMEYLEGGSLKSYLKKHHMISSEEGIRLLLPVMKTAALLHGKGIVHCDISPDNLLFDKEGVLKLIDFGAAVQKGEGEEKEEKELKESYAPVEQYQEKRKIGPWTDVYAICAVWYEMVTRHKVPAALERLKKDPLQLPSEYVKIPEDIENIFLRGLSVDIQRRYFSVLNLMSQIIKVTGEDEINTDTEEARQTAADIRRMWGDLWIKITTEVERGSVSKAKRGRARRWLRRAAGIFLIFVLATALAGGGLWIYCGLYPEKALAYELQQDRKDADRLKHSMEGSIDAEELKKAEAFMKENGYEGDENDYISTYRFTEDALKGWKYPTDKAGVFPVKADTMKKALDLYAGMERKDEDRRFNGYVTLYRQRRGRPLNTHLEWEEYWKYGEDLVGLHWDYVTEFVLYLSFRSQEMEKAETFLYKMLPVISPESYLTKKEIQELFKVVEEEKADQVSIFPNCKCEVYISNSGYHGEYYVSIEAR</sequence>
<gene>
    <name evidence="8" type="ORF">H9914_02015</name>
</gene>
<dbReference type="InterPro" id="IPR011009">
    <property type="entry name" value="Kinase-like_dom_sf"/>
</dbReference>
<dbReference type="Proteomes" id="UP000823892">
    <property type="component" value="Unassembled WGS sequence"/>
</dbReference>
<keyword evidence="3 8" id="KW-0418">Kinase</keyword>
<keyword evidence="2 5" id="KW-0547">Nucleotide-binding</keyword>
<dbReference type="GO" id="GO:0005829">
    <property type="term" value="C:cytosol"/>
    <property type="evidence" value="ECO:0007669"/>
    <property type="project" value="TreeGrafter"/>
</dbReference>
<organism evidence="8 9">
    <name type="scientific">Candidatus Blautia avicola</name>
    <dbReference type="NCBI Taxonomy" id="2838483"/>
    <lineage>
        <taxon>Bacteria</taxon>
        <taxon>Bacillati</taxon>
        <taxon>Bacillota</taxon>
        <taxon>Clostridia</taxon>
        <taxon>Lachnospirales</taxon>
        <taxon>Lachnospiraceae</taxon>
        <taxon>Blautia</taxon>
    </lineage>
</organism>
<reference evidence="8" key="1">
    <citation type="journal article" date="2021" name="PeerJ">
        <title>Extensive microbial diversity within the chicken gut microbiome revealed by metagenomics and culture.</title>
        <authorList>
            <person name="Gilroy R."/>
            <person name="Ravi A."/>
            <person name="Getino M."/>
            <person name="Pursley I."/>
            <person name="Horton D.L."/>
            <person name="Alikhan N.F."/>
            <person name="Baker D."/>
            <person name="Gharbi K."/>
            <person name="Hall N."/>
            <person name="Watson M."/>
            <person name="Adriaenssens E.M."/>
            <person name="Foster-Nyarko E."/>
            <person name="Jarju S."/>
            <person name="Secka A."/>
            <person name="Antonio M."/>
            <person name="Oren A."/>
            <person name="Chaudhuri R.R."/>
            <person name="La Ragione R."/>
            <person name="Hildebrand F."/>
            <person name="Pallen M.J."/>
        </authorList>
    </citation>
    <scope>NUCLEOTIDE SEQUENCE</scope>
    <source>
        <strain evidence="8">ChiBcec6-4105</strain>
    </source>
</reference>
<accession>A0A9D2TWK9</accession>
<dbReference type="PANTHER" id="PTHR24348">
    <property type="entry name" value="SERINE/THREONINE-PROTEIN KINASE UNC-51-RELATED"/>
    <property type="match status" value="1"/>
</dbReference>
<dbReference type="PROSITE" id="PS50011">
    <property type="entry name" value="PROTEIN_KINASE_DOM"/>
    <property type="match status" value="1"/>
</dbReference>
<feature type="transmembrane region" description="Helical" evidence="6">
    <location>
        <begin position="345"/>
        <end position="366"/>
    </location>
</feature>
<dbReference type="InterPro" id="IPR000719">
    <property type="entry name" value="Prot_kinase_dom"/>
</dbReference>